<proteinExistence type="predicted"/>
<dbReference type="RefSeq" id="WP_115732653.1">
    <property type="nucleotide sequence ID" value="NZ_BAAAVY010000037.1"/>
</dbReference>
<name>A0A380WQV7_AMIAI</name>
<accession>A0A380WQV7</accession>
<organism evidence="2 3">
    <name type="scientific">Aminobacter aminovorans</name>
    <name type="common">Chelatobacter heintzii</name>
    <dbReference type="NCBI Taxonomy" id="83263"/>
    <lineage>
        <taxon>Bacteria</taxon>
        <taxon>Pseudomonadati</taxon>
        <taxon>Pseudomonadota</taxon>
        <taxon>Alphaproteobacteria</taxon>
        <taxon>Hyphomicrobiales</taxon>
        <taxon>Phyllobacteriaceae</taxon>
        <taxon>Aminobacter</taxon>
    </lineage>
</organism>
<feature type="compositionally biased region" description="Polar residues" evidence="1">
    <location>
        <begin position="504"/>
        <end position="514"/>
    </location>
</feature>
<sequence length="524" mass="57539">MQLSEVLAALDALPSQARQEVIDEAVKASVGRYMIPNPGPQTEAWLSEADETFYGGAAGGGKTTLICGLALEAYQPALILRRQATQLKGIEDELARMLGGRDGYNSQSHVWRLANGGKIELGGVPHEADKEKYQGRAHRLKAFDEITQFTESQYRYIIGWLRDARGGRCRVVVTGNPPTSAEGMWVVRYWAPWLDKGHPNPAASGELRWFTTVGGEDREVDADYVGPKGERPRSRTFIRSMLEDNPELMATGYAAQLESLPDDIRERLRYGSFEAGGKDDPWQVIPTSWIRQAQARWLATPPELPMTAVAADIAQGGSDKTQIQSRRDWWYSPFASYKGSETPDGPTVAGLIVKQMRDRCRVVVDAGGGYGGDTLTQLAHADVDCFGFKGGSGSTSSTRDGLYGFANLRAQAVWQFREQLDPAYGARIALPPDAELEADLAAYRYEIRAGGGGEEILVLPKDAMREQLGRSPDKGDTTIMLSASAIGGLKRPKAAQERREQSRMRLQSVTSNSALKAKLRGKRR</sequence>
<reference evidence="2 3" key="1">
    <citation type="submission" date="2018-06" db="EMBL/GenBank/DDBJ databases">
        <authorList>
            <consortium name="Pathogen Informatics"/>
            <person name="Doyle S."/>
        </authorList>
    </citation>
    <scope>NUCLEOTIDE SEQUENCE [LARGE SCALE GENOMIC DNA]</scope>
    <source>
        <strain evidence="2 3">NCTC10684</strain>
    </source>
</reference>
<dbReference type="OrthoDB" id="9768556at2"/>
<dbReference type="Gene3D" id="3.30.420.240">
    <property type="match status" value="1"/>
</dbReference>
<protein>
    <submittedName>
        <fullName evidence="2">Terminase-like family</fullName>
    </submittedName>
</protein>
<evidence type="ECO:0000313" key="2">
    <source>
        <dbReference type="EMBL" id="SUU90696.1"/>
    </source>
</evidence>
<feature type="compositionally biased region" description="Basic and acidic residues" evidence="1">
    <location>
        <begin position="494"/>
        <end position="503"/>
    </location>
</feature>
<dbReference type="Gene3D" id="3.40.50.300">
    <property type="entry name" value="P-loop containing nucleotide triphosphate hydrolases"/>
    <property type="match status" value="1"/>
</dbReference>
<evidence type="ECO:0000313" key="3">
    <source>
        <dbReference type="Proteomes" id="UP000254701"/>
    </source>
</evidence>
<dbReference type="Pfam" id="PF03237">
    <property type="entry name" value="Terminase_6N"/>
    <property type="match status" value="1"/>
</dbReference>
<dbReference type="InterPro" id="IPR027417">
    <property type="entry name" value="P-loop_NTPase"/>
</dbReference>
<dbReference type="EMBL" id="UFSM01000001">
    <property type="protein sequence ID" value="SUU90696.1"/>
    <property type="molecule type" value="Genomic_DNA"/>
</dbReference>
<feature type="region of interest" description="Disordered" evidence="1">
    <location>
        <begin position="487"/>
        <end position="524"/>
    </location>
</feature>
<evidence type="ECO:0000256" key="1">
    <source>
        <dbReference type="SAM" id="MobiDB-lite"/>
    </source>
</evidence>
<gene>
    <name evidence="2" type="ORF">NCTC10684_03954</name>
</gene>
<dbReference type="AlphaFoldDB" id="A0A380WQV7"/>
<dbReference type="Proteomes" id="UP000254701">
    <property type="component" value="Unassembled WGS sequence"/>
</dbReference>